<dbReference type="PANTHER" id="PTHR34985">
    <property type="entry name" value="SLR0554 PROTEIN"/>
    <property type="match status" value="1"/>
</dbReference>
<evidence type="ECO:0000259" key="2">
    <source>
        <dbReference type="Pfam" id="PF05272"/>
    </source>
</evidence>
<protein>
    <recommendedName>
        <fullName evidence="2">Virulence-associated protein E-like domain-containing protein</fullName>
    </recommendedName>
</protein>
<proteinExistence type="predicted"/>
<accession>A0AA37I929</accession>
<dbReference type="InterPro" id="IPR007936">
    <property type="entry name" value="VapE-like_dom"/>
</dbReference>
<dbReference type="Pfam" id="PF05272">
    <property type="entry name" value="VapE-like_dom"/>
    <property type="match status" value="1"/>
</dbReference>
<reference evidence="3" key="1">
    <citation type="submission" date="2021-08" db="EMBL/GenBank/DDBJ databases">
        <title>Prevotella lacticifex sp. nov., isolated from rumen of cow.</title>
        <authorList>
            <person name="Shinkai T."/>
            <person name="Ikeyama N."/>
            <person name="Kumagai M."/>
            <person name="Ohmori H."/>
            <person name="Sakamoto M."/>
            <person name="Ohkuma M."/>
            <person name="Mitsumori M."/>
        </authorList>
    </citation>
    <scope>NUCLEOTIDE SEQUENCE</scope>
    <source>
        <strain evidence="3">JCM 8259</strain>
    </source>
</reference>
<dbReference type="GeneID" id="31501133"/>
<feature type="domain" description="Virulence-associated protein E-like" evidence="2">
    <location>
        <begin position="156"/>
        <end position="354"/>
    </location>
</feature>
<comment type="caution">
    <text evidence="3">The sequence shown here is derived from an EMBL/GenBank/DDBJ whole genome shotgun (WGS) entry which is preliminary data.</text>
</comment>
<dbReference type="OMA" id="RARHINC"/>
<organism evidence="3 4">
    <name type="scientific">Xylanibacter ruminicola</name>
    <name type="common">Prevotella ruminicola</name>
    <dbReference type="NCBI Taxonomy" id="839"/>
    <lineage>
        <taxon>Bacteria</taxon>
        <taxon>Pseudomonadati</taxon>
        <taxon>Bacteroidota</taxon>
        <taxon>Bacteroidia</taxon>
        <taxon>Bacteroidales</taxon>
        <taxon>Prevotellaceae</taxon>
        <taxon>Xylanibacter</taxon>
    </lineage>
</organism>
<evidence type="ECO:0000313" key="4">
    <source>
        <dbReference type="Proteomes" id="UP000887097"/>
    </source>
</evidence>
<dbReference type="EMBL" id="BPTT01000001">
    <property type="protein sequence ID" value="GJG34015.1"/>
    <property type="molecule type" value="Genomic_DNA"/>
</dbReference>
<name>A0AA37I929_XYLRU</name>
<feature type="region of interest" description="Disordered" evidence="1">
    <location>
        <begin position="1"/>
        <end position="22"/>
    </location>
</feature>
<dbReference type="Proteomes" id="UP000887097">
    <property type="component" value="Unassembled WGS sequence"/>
</dbReference>
<dbReference type="AlphaFoldDB" id="A0AA37I929"/>
<dbReference type="RefSeq" id="WP_013064983.1">
    <property type="nucleotide sequence ID" value="NZ_BPTT01000001.1"/>
</dbReference>
<sequence length="464" mass="53468">MTKNEQKEHKQRSAQGDAFHKKNWREVRATEEDIQNFLMSTLYLRHNVITGKDEFRVPEISEYAAMGIKYPTGKTPLEEWRLPGQWFEISDRVVNSLCSMLSKQKDVNPKKIWQVIDSDFVPLYNPLKAYLARLPPWDETTNPIFSLAMDVQVKGGTDEQLLFYACLRKWLVGVVAGWLEEKVVNEEVLVLVGEQGIYKTRWLESLIPPELSAYFHSTSTFGKMDKDEVLKLSSFGLICLDEIDALKTEAMSRLKWAVTTKATDARKPYAHNSERRVHIASYCGTSNNLQFIDDDTGTRRWLPFEVESIRSPYEYPIHHEEIFAQAYALYLQGFHYWFEKKEMDVVQLHNKRFEVSKPERELVSKFYRVPAKNEPCVFVSASEIMQTIGGLLIHRLTPNKLGRAMKAMGFVSVRSRGERGYNVVAYSGADIDLNRTLMAQEAKPEDEVSVISGETIFDTFDALF</sequence>
<evidence type="ECO:0000256" key="1">
    <source>
        <dbReference type="SAM" id="MobiDB-lite"/>
    </source>
</evidence>
<gene>
    <name evidence="3" type="ORF">PRMUPPPA20_21240</name>
</gene>
<dbReference type="PANTHER" id="PTHR34985:SF1">
    <property type="entry name" value="SLR0554 PROTEIN"/>
    <property type="match status" value="1"/>
</dbReference>
<evidence type="ECO:0000313" key="3">
    <source>
        <dbReference type="EMBL" id="GJG34015.1"/>
    </source>
</evidence>